<sequence>MAGKRTITIIGGGVIGLTAAYALVREGHDVTLIERREDVGQEASFANGGQLSYRYVSPLADAGIARDALGWLFRPNSPISLRLKADPSQWRWLLAFLCACNRQTNRRNAAVLLDLALSGQAELQTYREEGLRDFLWRRPGKLVLYRNAATFRKAAKSVSDPERQRALSPSECTDIEPAFAGLRGQIAGGIFSPEDEVGDCFLFCEALREALAAAPNFRLIHGNATLTAGSKNRCAVLLDGKPFETDLVVLAAGIASRRLARPLGIDLPLYGLKGYSLTTRPRPGLVPSVSVTDYDNRVVYAGLGDRLRVAAMVDIGAQDTRLNPKRLRELRALVNETLPGALGQGTGGQGDDTPWAGLRPATPTGVPIIGRTRYDNLLLNVGQGALGFTLSVGSALRLKEIVAGCNSRAIS</sequence>
<dbReference type="PATRIC" id="fig|318683.6.peg.2856"/>
<dbReference type="GO" id="GO:0005737">
    <property type="term" value="C:cytoplasm"/>
    <property type="evidence" value="ECO:0007669"/>
    <property type="project" value="TreeGrafter"/>
</dbReference>
<reference evidence="4 5" key="1">
    <citation type="submission" date="2015-06" db="EMBL/GenBank/DDBJ databases">
        <title>Improved classification and identification of acetic acid bacteria using matrix-assisted laser desorption/ionization time-of-flight mass spectrometry; Gluconobacter nephelii and Gluconobacter uchimurae are later heterotypic synonyms of Gluconobacter japonicus and Gluconobacter oxydans, respectively.</title>
        <authorList>
            <person name="Li L."/>
            <person name="Cleenwerck I."/>
            <person name="De Vuyst L."/>
            <person name="Vandamme P."/>
        </authorList>
    </citation>
    <scope>NUCLEOTIDE SEQUENCE [LARGE SCALE GENOMIC DNA]</scope>
    <source>
        <strain evidence="4 5">LMG 1768</strain>
    </source>
</reference>
<dbReference type="GO" id="GO:0008718">
    <property type="term" value="F:D-amino-acid dehydrogenase activity"/>
    <property type="evidence" value="ECO:0007669"/>
    <property type="project" value="TreeGrafter"/>
</dbReference>
<evidence type="ECO:0000259" key="3">
    <source>
        <dbReference type="Pfam" id="PF01266"/>
    </source>
</evidence>
<gene>
    <name evidence="4" type="ORF">AD945_12040</name>
</gene>
<protein>
    <submittedName>
        <fullName evidence="4">Amino acid dehydrogenase</fullName>
    </submittedName>
</protein>
<evidence type="ECO:0000313" key="5">
    <source>
        <dbReference type="Proteomes" id="UP000075636"/>
    </source>
</evidence>
<keyword evidence="2" id="KW-0560">Oxidoreductase</keyword>
<dbReference type="Proteomes" id="UP000075636">
    <property type="component" value="Unassembled WGS sequence"/>
</dbReference>
<dbReference type="SUPFAM" id="SSF54373">
    <property type="entry name" value="FAD-linked reductases, C-terminal domain"/>
    <property type="match status" value="1"/>
</dbReference>
<dbReference type="InterPro" id="IPR036188">
    <property type="entry name" value="FAD/NAD-bd_sf"/>
</dbReference>
<dbReference type="Pfam" id="PF01266">
    <property type="entry name" value="DAO"/>
    <property type="match status" value="1"/>
</dbReference>
<evidence type="ECO:0000313" key="4">
    <source>
        <dbReference type="EMBL" id="KXV46842.1"/>
    </source>
</evidence>
<feature type="domain" description="FAD dependent oxidoreductase" evidence="3">
    <location>
        <begin position="7"/>
        <end position="398"/>
    </location>
</feature>
<evidence type="ECO:0000256" key="2">
    <source>
        <dbReference type="ARBA" id="ARBA00023002"/>
    </source>
</evidence>
<comment type="similarity">
    <text evidence="1">Belongs to the DadA oxidoreductase family.</text>
</comment>
<dbReference type="PANTHER" id="PTHR13847:SF280">
    <property type="entry name" value="D-AMINO ACID DEHYDROGENASE"/>
    <property type="match status" value="1"/>
</dbReference>
<proteinExistence type="inferred from homology"/>
<dbReference type="GO" id="GO:0055130">
    <property type="term" value="P:D-alanine catabolic process"/>
    <property type="evidence" value="ECO:0007669"/>
    <property type="project" value="TreeGrafter"/>
</dbReference>
<name>A0A149TGQ6_9PROT</name>
<dbReference type="Gene3D" id="3.50.50.60">
    <property type="entry name" value="FAD/NAD(P)-binding domain"/>
    <property type="match status" value="2"/>
</dbReference>
<dbReference type="PANTHER" id="PTHR13847">
    <property type="entry name" value="SARCOSINE DEHYDROGENASE-RELATED"/>
    <property type="match status" value="1"/>
</dbReference>
<evidence type="ECO:0000256" key="1">
    <source>
        <dbReference type="ARBA" id="ARBA00009410"/>
    </source>
</evidence>
<dbReference type="STRING" id="318683.A0U94_01555"/>
<organism evidence="4 5">
    <name type="scientific">Gluconobacter albidus</name>
    <dbReference type="NCBI Taxonomy" id="318683"/>
    <lineage>
        <taxon>Bacteria</taxon>
        <taxon>Pseudomonadati</taxon>
        <taxon>Pseudomonadota</taxon>
        <taxon>Alphaproteobacteria</taxon>
        <taxon>Acetobacterales</taxon>
        <taxon>Acetobacteraceae</taxon>
        <taxon>Gluconobacter</taxon>
    </lineage>
</organism>
<dbReference type="AlphaFoldDB" id="A0A149TGQ6"/>
<dbReference type="RefSeq" id="WP_062109153.1">
    <property type="nucleotide sequence ID" value="NZ_LHZR01000111.1"/>
</dbReference>
<accession>A0A149TGQ6</accession>
<dbReference type="GO" id="GO:0005886">
    <property type="term" value="C:plasma membrane"/>
    <property type="evidence" value="ECO:0007669"/>
    <property type="project" value="TreeGrafter"/>
</dbReference>
<dbReference type="InterPro" id="IPR006076">
    <property type="entry name" value="FAD-dep_OxRdtase"/>
</dbReference>
<dbReference type="SUPFAM" id="SSF51971">
    <property type="entry name" value="Nucleotide-binding domain"/>
    <property type="match status" value="1"/>
</dbReference>
<dbReference type="EMBL" id="LHZR01000111">
    <property type="protein sequence ID" value="KXV46842.1"/>
    <property type="molecule type" value="Genomic_DNA"/>
</dbReference>
<dbReference type="Gene3D" id="3.30.9.10">
    <property type="entry name" value="D-Amino Acid Oxidase, subunit A, domain 2"/>
    <property type="match status" value="1"/>
</dbReference>
<dbReference type="OrthoDB" id="9805337at2"/>
<comment type="caution">
    <text evidence="4">The sequence shown here is derived from an EMBL/GenBank/DDBJ whole genome shotgun (WGS) entry which is preliminary data.</text>
</comment>